<evidence type="ECO:0000256" key="6">
    <source>
        <dbReference type="ARBA" id="ARBA00023242"/>
    </source>
</evidence>
<dbReference type="AlphaFoldDB" id="A0AAV9GJ31"/>
<evidence type="ECO:0000259" key="8">
    <source>
        <dbReference type="PROSITE" id="PS50048"/>
    </source>
</evidence>
<dbReference type="GO" id="GO:0008270">
    <property type="term" value="F:zinc ion binding"/>
    <property type="evidence" value="ECO:0007669"/>
    <property type="project" value="InterPro"/>
</dbReference>
<evidence type="ECO:0000256" key="2">
    <source>
        <dbReference type="ARBA" id="ARBA00022723"/>
    </source>
</evidence>
<evidence type="ECO:0000256" key="4">
    <source>
        <dbReference type="ARBA" id="ARBA00023125"/>
    </source>
</evidence>
<dbReference type="GO" id="GO:0006351">
    <property type="term" value="P:DNA-templated transcription"/>
    <property type="evidence" value="ECO:0007669"/>
    <property type="project" value="InterPro"/>
</dbReference>
<evidence type="ECO:0000313" key="10">
    <source>
        <dbReference type="Proteomes" id="UP001321760"/>
    </source>
</evidence>
<dbReference type="InterPro" id="IPR036864">
    <property type="entry name" value="Zn2-C6_fun-type_DNA-bd_sf"/>
</dbReference>
<dbReference type="InterPro" id="IPR007219">
    <property type="entry name" value="XnlR_reg_dom"/>
</dbReference>
<dbReference type="Proteomes" id="UP001321760">
    <property type="component" value="Unassembled WGS sequence"/>
</dbReference>
<dbReference type="CDD" id="cd00067">
    <property type="entry name" value="GAL4"/>
    <property type="match status" value="1"/>
</dbReference>
<keyword evidence="6" id="KW-0539">Nucleus</keyword>
<dbReference type="PANTHER" id="PTHR47338">
    <property type="entry name" value="ZN(II)2CYS6 TRANSCRIPTION FACTOR (EUROFUNG)-RELATED"/>
    <property type="match status" value="1"/>
</dbReference>
<proteinExistence type="predicted"/>
<reference evidence="9" key="1">
    <citation type="journal article" date="2023" name="Mol. Phylogenet. Evol.">
        <title>Genome-scale phylogeny and comparative genomics of the fungal order Sordariales.</title>
        <authorList>
            <person name="Hensen N."/>
            <person name="Bonometti L."/>
            <person name="Westerberg I."/>
            <person name="Brannstrom I.O."/>
            <person name="Guillou S."/>
            <person name="Cros-Aarteil S."/>
            <person name="Calhoun S."/>
            <person name="Haridas S."/>
            <person name="Kuo A."/>
            <person name="Mondo S."/>
            <person name="Pangilinan J."/>
            <person name="Riley R."/>
            <person name="LaButti K."/>
            <person name="Andreopoulos B."/>
            <person name="Lipzen A."/>
            <person name="Chen C."/>
            <person name="Yan M."/>
            <person name="Daum C."/>
            <person name="Ng V."/>
            <person name="Clum A."/>
            <person name="Steindorff A."/>
            <person name="Ohm R.A."/>
            <person name="Martin F."/>
            <person name="Silar P."/>
            <person name="Natvig D.O."/>
            <person name="Lalanne C."/>
            <person name="Gautier V."/>
            <person name="Ament-Velasquez S.L."/>
            <person name="Kruys A."/>
            <person name="Hutchinson M.I."/>
            <person name="Powell A.J."/>
            <person name="Barry K."/>
            <person name="Miller A.N."/>
            <person name="Grigoriev I.V."/>
            <person name="Debuchy R."/>
            <person name="Gladieux P."/>
            <person name="Hiltunen Thoren M."/>
            <person name="Johannesson H."/>
        </authorList>
    </citation>
    <scope>NUCLEOTIDE SEQUENCE</scope>
    <source>
        <strain evidence="9">PSN243</strain>
    </source>
</reference>
<dbReference type="SMART" id="SM00906">
    <property type="entry name" value="Fungal_trans"/>
    <property type="match status" value="1"/>
</dbReference>
<evidence type="ECO:0000256" key="5">
    <source>
        <dbReference type="ARBA" id="ARBA00023163"/>
    </source>
</evidence>
<organism evidence="9 10">
    <name type="scientific">Podospora aff. communis PSN243</name>
    <dbReference type="NCBI Taxonomy" id="3040156"/>
    <lineage>
        <taxon>Eukaryota</taxon>
        <taxon>Fungi</taxon>
        <taxon>Dikarya</taxon>
        <taxon>Ascomycota</taxon>
        <taxon>Pezizomycotina</taxon>
        <taxon>Sordariomycetes</taxon>
        <taxon>Sordariomycetidae</taxon>
        <taxon>Sordariales</taxon>
        <taxon>Podosporaceae</taxon>
        <taxon>Podospora</taxon>
    </lineage>
</organism>
<protein>
    <submittedName>
        <fullName evidence="9">Fungal-specific transcription factor domain-containing protein</fullName>
    </submittedName>
</protein>
<keyword evidence="3" id="KW-0805">Transcription regulation</keyword>
<keyword evidence="4" id="KW-0238">DNA-binding</keyword>
<evidence type="ECO:0000256" key="7">
    <source>
        <dbReference type="SAM" id="MobiDB-lite"/>
    </source>
</evidence>
<keyword evidence="10" id="KW-1185">Reference proteome</keyword>
<dbReference type="Gene3D" id="4.10.240.10">
    <property type="entry name" value="Zn(2)-C6 fungal-type DNA-binding domain"/>
    <property type="match status" value="1"/>
</dbReference>
<evidence type="ECO:0000256" key="1">
    <source>
        <dbReference type="ARBA" id="ARBA00004123"/>
    </source>
</evidence>
<evidence type="ECO:0000313" key="9">
    <source>
        <dbReference type="EMBL" id="KAK4447397.1"/>
    </source>
</evidence>
<comment type="subcellular location">
    <subcellularLocation>
        <location evidence="1">Nucleus</location>
    </subcellularLocation>
</comment>
<keyword evidence="2" id="KW-0479">Metal-binding</keyword>
<name>A0AAV9GJ31_9PEZI</name>
<dbReference type="InterPro" id="IPR001138">
    <property type="entry name" value="Zn2Cys6_DnaBD"/>
</dbReference>
<dbReference type="Pfam" id="PF00172">
    <property type="entry name" value="Zn_clus"/>
    <property type="match status" value="1"/>
</dbReference>
<dbReference type="GO" id="GO:0000981">
    <property type="term" value="F:DNA-binding transcription factor activity, RNA polymerase II-specific"/>
    <property type="evidence" value="ECO:0007669"/>
    <property type="project" value="InterPro"/>
</dbReference>
<keyword evidence="5" id="KW-0804">Transcription</keyword>
<dbReference type="SUPFAM" id="SSF57701">
    <property type="entry name" value="Zn2/Cys6 DNA-binding domain"/>
    <property type="match status" value="1"/>
</dbReference>
<feature type="region of interest" description="Disordered" evidence="7">
    <location>
        <begin position="76"/>
        <end position="100"/>
    </location>
</feature>
<dbReference type="Pfam" id="PF04082">
    <property type="entry name" value="Fungal_trans"/>
    <property type="match status" value="1"/>
</dbReference>
<feature type="domain" description="Zn(2)-C6 fungal-type" evidence="8">
    <location>
        <begin position="14"/>
        <end position="44"/>
    </location>
</feature>
<accession>A0AAV9GJ31</accession>
<dbReference type="SMART" id="SM00066">
    <property type="entry name" value="GAL4"/>
    <property type="match status" value="1"/>
</dbReference>
<comment type="caution">
    <text evidence="9">The sequence shown here is derived from an EMBL/GenBank/DDBJ whole genome shotgun (WGS) entry which is preliminary data.</text>
</comment>
<dbReference type="GO" id="GO:0005634">
    <property type="term" value="C:nucleus"/>
    <property type="evidence" value="ECO:0007669"/>
    <property type="project" value="UniProtKB-SubCell"/>
</dbReference>
<dbReference type="PROSITE" id="PS00463">
    <property type="entry name" value="ZN2_CY6_FUNGAL_1"/>
    <property type="match status" value="1"/>
</dbReference>
<dbReference type="EMBL" id="MU865950">
    <property type="protein sequence ID" value="KAK4447397.1"/>
    <property type="molecule type" value="Genomic_DNA"/>
</dbReference>
<dbReference type="GO" id="GO:0003677">
    <property type="term" value="F:DNA binding"/>
    <property type="evidence" value="ECO:0007669"/>
    <property type="project" value="UniProtKB-KW"/>
</dbReference>
<reference evidence="9" key="2">
    <citation type="submission" date="2023-05" db="EMBL/GenBank/DDBJ databases">
        <authorList>
            <consortium name="Lawrence Berkeley National Laboratory"/>
            <person name="Steindorff A."/>
            <person name="Hensen N."/>
            <person name="Bonometti L."/>
            <person name="Westerberg I."/>
            <person name="Brannstrom I.O."/>
            <person name="Guillou S."/>
            <person name="Cros-Aarteil S."/>
            <person name="Calhoun S."/>
            <person name="Haridas S."/>
            <person name="Kuo A."/>
            <person name="Mondo S."/>
            <person name="Pangilinan J."/>
            <person name="Riley R."/>
            <person name="Labutti K."/>
            <person name="Andreopoulos B."/>
            <person name="Lipzen A."/>
            <person name="Chen C."/>
            <person name="Yanf M."/>
            <person name="Daum C."/>
            <person name="Ng V."/>
            <person name="Clum A."/>
            <person name="Ohm R."/>
            <person name="Martin F."/>
            <person name="Silar P."/>
            <person name="Natvig D."/>
            <person name="Lalanne C."/>
            <person name="Gautier V."/>
            <person name="Ament-Velasquez S.L."/>
            <person name="Kruys A."/>
            <person name="Hutchinson M.I."/>
            <person name="Powell A.J."/>
            <person name="Barry K."/>
            <person name="Miller A.N."/>
            <person name="Grigoriev I.V."/>
            <person name="Debuchy R."/>
            <person name="Gladieux P."/>
            <person name="Thoren M.H."/>
            <person name="Johannesson H."/>
        </authorList>
    </citation>
    <scope>NUCLEOTIDE SEQUENCE</scope>
    <source>
        <strain evidence="9">PSN243</strain>
    </source>
</reference>
<dbReference type="PROSITE" id="PS50048">
    <property type="entry name" value="ZN2_CY6_FUNGAL_2"/>
    <property type="match status" value="1"/>
</dbReference>
<dbReference type="InterPro" id="IPR050815">
    <property type="entry name" value="TF_fung"/>
</dbReference>
<dbReference type="PANTHER" id="PTHR47338:SF3">
    <property type="entry name" value="C6 FINGER DOMAIN TRANSCRIPTION FACTOR DBAA-RELATED"/>
    <property type="match status" value="1"/>
</dbReference>
<sequence length="606" mass="67040">MEPNRGLRQQPGFACEECRRRKARCDRGRPKCGFCTESGTTCVIVNKRQQRGPKKGQLNAMRSQIATLQWQLNQHFEGSNPEDGGVGKARSRRSSTMRDLDLSEDRTAFPEGFHLIQTDSAEDIDPSLTYVASAAPTAAAPMGPAALPTCAGSDHADAGFAEWADTFDWQPDDLDDSLCFSDGTGLDSFARTLEGVDTSLTSPKLPLTDVMQADLDQLYFDRVHPICPIVHRGRYFASAAKERPDAARASLQGAMRGMAAAMSAQWCDHVDSICHETRLLLEANCSVRAKSKDDIPLEHIQAWLLLAHAELLRAGEQQAMLTAGRAFRLVQMARLHEIDAYEEATTQQPEGRFAEIEEKRRTFWQAFCLDRFLCLRNEWPLTLHDEMVRTRLPVPEQNFQNNQYIRVSFLHEIMMQTGPSTLSSFAECVVLAAIHGRCLTHRRANSTDRSVNPSGDFWANQERLASAAEKRIQILGSSTVGIDNDPMLLFAHILAHGAFLSLSDTARRTPGVALEQQLVSAYERRASVAALEIGRLAKAVSSLSCFKAHPFLPDLLSYAAAFLSTPSESVMGGCDVVGQILCVLKELQVVNILAREHLQTSQALQI</sequence>
<dbReference type="CDD" id="cd12148">
    <property type="entry name" value="fungal_TF_MHR"/>
    <property type="match status" value="1"/>
</dbReference>
<gene>
    <name evidence="9" type="ORF">QBC34DRAFT_486368</name>
</gene>
<evidence type="ECO:0000256" key="3">
    <source>
        <dbReference type="ARBA" id="ARBA00023015"/>
    </source>
</evidence>